<dbReference type="SUPFAM" id="SSF47413">
    <property type="entry name" value="lambda repressor-like DNA-binding domains"/>
    <property type="match status" value="1"/>
</dbReference>
<evidence type="ECO:0000259" key="2">
    <source>
        <dbReference type="PROSITE" id="PS50943"/>
    </source>
</evidence>
<dbReference type="PROSITE" id="PS50943">
    <property type="entry name" value="HTH_CROC1"/>
    <property type="match status" value="1"/>
</dbReference>
<dbReference type="Pfam" id="PF01381">
    <property type="entry name" value="HTH_3"/>
    <property type="match status" value="1"/>
</dbReference>
<dbReference type="SMART" id="SM00530">
    <property type="entry name" value="HTH_XRE"/>
    <property type="match status" value="1"/>
</dbReference>
<gene>
    <name evidence="3" type="ORF">ABR85_00920</name>
</gene>
<sequence length="107" mass="11674">MDISSEKVREARMARGWTQQQLAEIANLSLRTVQRVETQSVASNETVSALSAVLEIPRTELMTLSPNQPGQTEAERRMGRLMAAMALLGAALGSGITVFLMVWLRGS</sequence>
<name>A0A0R2T1G2_9GAMM</name>
<evidence type="ECO:0000256" key="1">
    <source>
        <dbReference type="SAM" id="Phobius"/>
    </source>
</evidence>
<keyword evidence="1" id="KW-0472">Membrane</keyword>
<evidence type="ECO:0000313" key="4">
    <source>
        <dbReference type="Proteomes" id="UP000051242"/>
    </source>
</evidence>
<feature type="transmembrane region" description="Helical" evidence="1">
    <location>
        <begin position="81"/>
        <end position="104"/>
    </location>
</feature>
<organism evidence="3 4">
    <name type="scientific">OM182 bacterium BACL3 MAG-120619-bin3</name>
    <dbReference type="NCBI Taxonomy" id="1655593"/>
    <lineage>
        <taxon>Bacteria</taxon>
        <taxon>Pseudomonadati</taxon>
        <taxon>Pseudomonadota</taxon>
        <taxon>Gammaproteobacteria</taxon>
        <taxon>OMG group</taxon>
        <taxon>OM182 clade</taxon>
    </lineage>
</organism>
<dbReference type="Proteomes" id="UP000051242">
    <property type="component" value="Unassembled WGS sequence"/>
</dbReference>
<dbReference type="AlphaFoldDB" id="A0A0R2T1G2"/>
<dbReference type="InterPro" id="IPR010982">
    <property type="entry name" value="Lambda_DNA-bd_dom_sf"/>
</dbReference>
<dbReference type="GO" id="GO:0003677">
    <property type="term" value="F:DNA binding"/>
    <property type="evidence" value="ECO:0007669"/>
    <property type="project" value="InterPro"/>
</dbReference>
<dbReference type="Gene3D" id="1.10.260.40">
    <property type="entry name" value="lambda repressor-like DNA-binding domains"/>
    <property type="match status" value="1"/>
</dbReference>
<keyword evidence="1" id="KW-1133">Transmembrane helix</keyword>
<feature type="domain" description="HTH cro/C1-type" evidence="2">
    <location>
        <begin position="8"/>
        <end position="61"/>
    </location>
</feature>
<dbReference type="EMBL" id="LICD01000202">
    <property type="protein sequence ID" value="KRO79211.1"/>
    <property type="molecule type" value="Genomic_DNA"/>
</dbReference>
<dbReference type="CDD" id="cd00093">
    <property type="entry name" value="HTH_XRE"/>
    <property type="match status" value="1"/>
</dbReference>
<evidence type="ECO:0000313" key="3">
    <source>
        <dbReference type="EMBL" id="KRO79211.1"/>
    </source>
</evidence>
<accession>A0A0R2T1G2</accession>
<dbReference type="InterPro" id="IPR001387">
    <property type="entry name" value="Cro/C1-type_HTH"/>
</dbReference>
<reference evidence="3 4" key="1">
    <citation type="submission" date="2015-10" db="EMBL/GenBank/DDBJ databases">
        <title>Metagenome-Assembled Genomes uncover a global brackish microbiome.</title>
        <authorList>
            <person name="Hugerth L.W."/>
            <person name="Larsson J."/>
            <person name="Alneberg J."/>
            <person name="Lindh M.V."/>
            <person name="Legrand C."/>
            <person name="Pinhassi J."/>
            <person name="Andersson A.F."/>
        </authorList>
    </citation>
    <scope>NUCLEOTIDE SEQUENCE [LARGE SCALE GENOMIC DNA]</scope>
    <source>
        <strain evidence="3">BACL22 MAG-120619-bin3</strain>
    </source>
</reference>
<protein>
    <recommendedName>
        <fullName evidence="2">HTH cro/C1-type domain-containing protein</fullName>
    </recommendedName>
</protein>
<proteinExistence type="predicted"/>
<comment type="caution">
    <text evidence="3">The sequence shown here is derived from an EMBL/GenBank/DDBJ whole genome shotgun (WGS) entry which is preliminary data.</text>
</comment>
<keyword evidence="1" id="KW-0812">Transmembrane</keyword>